<dbReference type="InterPro" id="IPR043502">
    <property type="entry name" value="DNA/RNA_pol_sf"/>
</dbReference>
<dbReference type="SUPFAM" id="SSF56672">
    <property type="entry name" value="DNA/RNA polymerases"/>
    <property type="match status" value="1"/>
</dbReference>
<proteinExistence type="predicted"/>
<dbReference type="PANTHER" id="PTHR37984">
    <property type="entry name" value="PROTEIN CBG26694"/>
    <property type="match status" value="1"/>
</dbReference>
<dbReference type="InterPro" id="IPR043128">
    <property type="entry name" value="Rev_trsase/Diguanyl_cyclase"/>
</dbReference>
<dbReference type="EnsemblMetazoa" id="Aqu2.1.40590_001">
    <property type="protein sequence ID" value="Aqu2.1.40590_001"/>
    <property type="gene ID" value="Aqu2.1.40590"/>
</dbReference>
<dbReference type="PANTHER" id="PTHR37984:SF13">
    <property type="entry name" value="RIBONUCLEASE H"/>
    <property type="match status" value="1"/>
</dbReference>
<reference evidence="1" key="1">
    <citation type="submission" date="2017-05" db="UniProtKB">
        <authorList>
            <consortium name="EnsemblMetazoa"/>
        </authorList>
    </citation>
    <scope>IDENTIFICATION</scope>
</reference>
<dbReference type="InterPro" id="IPR050951">
    <property type="entry name" value="Retrovirus_Pol_polyprotein"/>
</dbReference>
<name>A0A1X7VL89_AMPQE</name>
<sequence length="75" mass="8278">MSPAIESYYDSQVFQLGSPIPVIKQDGNVRICGDYKVTVNQVSPTETYPLPRVEDLFTALSGCKVFSKLDLSSAY</sequence>
<dbReference type="Gene3D" id="3.10.10.10">
    <property type="entry name" value="HIV Type 1 Reverse Transcriptase, subunit A, domain 1"/>
    <property type="match status" value="1"/>
</dbReference>
<protein>
    <recommendedName>
        <fullName evidence="2">Reverse transcriptase domain-containing protein</fullName>
    </recommendedName>
</protein>
<dbReference type="Gene3D" id="3.30.70.270">
    <property type="match status" value="1"/>
</dbReference>
<accession>A0A1X7VL89</accession>
<organism evidence="1">
    <name type="scientific">Amphimedon queenslandica</name>
    <name type="common">Sponge</name>
    <dbReference type="NCBI Taxonomy" id="400682"/>
    <lineage>
        <taxon>Eukaryota</taxon>
        <taxon>Metazoa</taxon>
        <taxon>Porifera</taxon>
        <taxon>Demospongiae</taxon>
        <taxon>Heteroscleromorpha</taxon>
        <taxon>Haplosclerida</taxon>
        <taxon>Niphatidae</taxon>
        <taxon>Amphimedon</taxon>
    </lineage>
</organism>
<dbReference type="InParanoid" id="A0A1X7VL89"/>
<dbReference type="AlphaFoldDB" id="A0A1X7VL89"/>
<evidence type="ECO:0000313" key="1">
    <source>
        <dbReference type="EnsemblMetazoa" id="Aqu2.1.40590_001"/>
    </source>
</evidence>
<evidence type="ECO:0008006" key="2">
    <source>
        <dbReference type="Google" id="ProtNLM"/>
    </source>
</evidence>